<accession>A0AAW1ZHG1</accession>
<gene>
    <name evidence="1" type="ORF">ABG768_008194</name>
</gene>
<dbReference type="Proteomes" id="UP001479290">
    <property type="component" value="Unassembled WGS sequence"/>
</dbReference>
<proteinExistence type="predicted"/>
<dbReference type="AlphaFoldDB" id="A0AAW1ZHG1"/>
<keyword evidence="2" id="KW-1185">Reference proteome</keyword>
<reference evidence="1 2" key="1">
    <citation type="submission" date="2024-05" db="EMBL/GenBank/DDBJ databases">
        <title>A high-quality chromosomal-level genome assembly of Topmouth culter (Culter alburnus).</title>
        <authorList>
            <person name="Zhao H."/>
        </authorList>
    </citation>
    <scope>NUCLEOTIDE SEQUENCE [LARGE SCALE GENOMIC DNA]</scope>
    <source>
        <strain evidence="1">CATC2023</strain>
        <tissue evidence="1">Muscle</tissue>
    </source>
</reference>
<protein>
    <submittedName>
        <fullName evidence="1">Uncharacterized protein</fullName>
    </submittedName>
</protein>
<evidence type="ECO:0000313" key="1">
    <source>
        <dbReference type="EMBL" id="KAK9960333.1"/>
    </source>
</evidence>
<name>A0AAW1ZHG1_CULAL</name>
<organism evidence="1 2">
    <name type="scientific">Culter alburnus</name>
    <name type="common">Topmouth culter</name>
    <dbReference type="NCBI Taxonomy" id="194366"/>
    <lineage>
        <taxon>Eukaryota</taxon>
        <taxon>Metazoa</taxon>
        <taxon>Chordata</taxon>
        <taxon>Craniata</taxon>
        <taxon>Vertebrata</taxon>
        <taxon>Euteleostomi</taxon>
        <taxon>Actinopterygii</taxon>
        <taxon>Neopterygii</taxon>
        <taxon>Teleostei</taxon>
        <taxon>Ostariophysi</taxon>
        <taxon>Cypriniformes</taxon>
        <taxon>Xenocyprididae</taxon>
        <taxon>Xenocypridinae</taxon>
        <taxon>Culter</taxon>
    </lineage>
</organism>
<comment type="caution">
    <text evidence="1">The sequence shown here is derived from an EMBL/GenBank/DDBJ whole genome shotgun (WGS) entry which is preliminary data.</text>
</comment>
<dbReference type="EMBL" id="JAWDJR010000016">
    <property type="protein sequence ID" value="KAK9960333.1"/>
    <property type="molecule type" value="Genomic_DNA"/>
</dbReference>
<feature type="non-terminal residue" evidence="1">
    <location>
        <position position="1"/>
    </location>
</feature>
<sequence length="50" mass="5666">IWETLKALKGKMHLQPVLIQSKRLSLWLSAFSAEPANTAWKYAGLQPLTE</sequence>
<evidence type="ECO:0000313" key="2">
    <source>
        <dbReference type="Proteomes" id="UP001479290"/>
    </source>
</evidence>